<accession>A0A2N3YLC8</accession>
<organism evidence="1 2">
    <name type="scientific">Phycicoccus duodecadis</name>
    <dbReference type="NCBI Taxonomy" id="173053"/>
    <lineage>
        <taxon>Bacteria</taxon>
        <taxon>Bacillati</taxon>
        <taxon>Actinomycetota</taxon>
        <taxon>Actinomycetes</taxon>
        <taxon>Micrococcales</taxon>
        <taxon>Intrasporangiaceae</taxon>
        <taxon>Phycicoccus</taxon>
    </lineage>
</organism>
<keyword evidence="2" id="KW-1185">Reference proteome</keyword>
<name>A0A2N3YLC8_9MICO</name>
<dbReference type="RefSeq" id="WP_101396051.1">
    <property type="nucleotide sequence ID" value="NZ_PJNE01000001.1"/>
</dbReference>
<dbReference type="OrthoDB" id="517757at2"/>
<dbReference type="EMBL" id="PJNE01000001">
    <property type="protein sequence ID" value="PKW27656.1"/>
    <property type="molecule type" value="Genomic_DNA"/>
</dbReference>
<dbReference type="Proteomes" id="UP000233781">
    <property type="component" value="Unassembled WGS sequence"/>
</dbReference>
<dbReference type="AlphaFoldDB" id="A0A2N3YLC8"/>
<sequence>MATGGDAAIGFASRLDEINFPEFTCKLVSDVFDALVASNIRQQQAQIELLKETAKTLTTYINDTKDDIGPEEIMQLLSAAAPPADATATSEPSKVAVDQTLTAADATAVNKALEVTGGGVADDNKVATAKKLTQPDVDKIKEAAAIRIAANKYTLLVEMVKLGMLRLVVDNGSIETGLNFRAYGSDYFSTHSTDYSRSAFDFRASAKSGGLVSLWVKASASTAFSTVRVSTTDTVSGNSSGVDVQITGGVKINFHTDYLPLNQA</sequence>
<evidence type="ECO:0000313" key="2">
    <source>
        <dbReference type="Proteomes" id="UP000233781"/>
    </source>
</evidence>
<reference evidence="1 2" key="1">
    <citation type="submission" date="2017-12" db="EMBL/GenBank/DDBJ databases">
        <title>Sequencing the genomes of 1000 Actinobacteria strains.</title>
        <authorList>
            <person name="Klenk H.-P."/>
        </authorList>
    </citation>
    <scope>NUCLEOTIDE SEQUENCE [LARGE SCALE GENOMIC DNA]</scope>
    <source>
        <strain evidence="1 2">DSM 12806</strain>
    </source>
</reference>
<proteinExistence type="predicted"/>
<protein>
    <submittedName>
        <fullName evidence="1">Uncharacterized protein</fullName>
    </submittedName>
</protein>
<comment type="caution">
    <text evidence="1">The sequence shown here is derived from an EMBL/GenBank/DDBJ whole genome shotgun (WGS) entry which is preliminary data.</text>
</comment>
<gene>
    <name evidence="1" type="ORF">ATL31_2507</name>
</gene>
<evidence type="ECO:0000313" key="1">
    <source>
        <dbReference type="EMBL" id="PKW27656.1"/>
    </source>
</evidence>